<keyword evidence="9 11" id="KW-0472">Membrane</keyword>
<keyword evidence="10 11" id="KW-0407">Ion channel</keyword>
<dbReference type="Pfam" id="PF02932">
    <property type="entry name" value="Neur_chan_memb"/>
    <property type="match status" value="1"/>
</dbReference>
<keyword evidence="5 11" id="KW-0812">Transmembrane</keyword>
<sequence length="683" mass="78348">MALGKLNEYFIEDLELLTHIENSQISKLRPTVSGEPTVVACNININSFDSVSESSMDYELTIFLRQAWHDPRLRHNSTSTIVINGGDVLNMVWVPDLFFSNAKSAAIHSSPKENLLLRIEPSGNVLYSIRLSLVLSCYMFLGKFPMDTQECHMLLESYSYNTNELTLMWLRNTTAVEIHDDVKLPQYYLNKIEEYTNVTHYMTGDFTHLGVRFFLVRSLGFYVLQAYVPSSLLVALSWLSVWVEISAAPARVALGVTTVLALVTQATWLRGQLPKIAYATAIDVWMVTCQVLVFLVLLEYSVVYYLYSLEKGQYAERRKKREHKKSMRENSMKDEKSNRKTSTCVSNEDGNMNNVNADTRLVRYKAELRQRLKERPLLMRQETRVLTTAELIIEISKLIVMKTDKLKMFELSECLSVMIDKTYTLSFYKVIDDMIRRMQTNGIKLLASLALSDDPIPVLKIIKTFAEYEERYHHVINSTAAYSEIIPHMWHSLGYDAVWSVALALNASINDMALMGWWEIEDPSIDCTRKELKIATQSVIEIFQDAKRYDNVTNINGELSWNMTVRNKMKLQTMSCAQQLIQISISVNNIMVSFIVVISLSFVLKSDPFLGFAFFFFPIWICTSMTLCMMFIPKICVIVKDPSGAKQHEERTRVGLTVPTTLRDLHSKARRKNSKATIETMVE</sequence>
<dbReference type="PROSITE" id="PS00236">
    <property type="entry name" value="NEUROTR_ION_CHANNEL"/>
    <property type="match status" value="1"/>
</dbReference>
<evidence type="ECO:0000313" key="15">
    <source>
        <dbReference type="Proteomes" id="UP000694865"/>
    </source>
</evidence>
<feature type="compositionally biased region" description="Polar residues" evidence="12">
    <location>
        <begin position="340"/>
        <end position="349"/>
    </location>
</feature>
<evidence type="ECO:0000256" key="9">
    <source>
        <dbReference type="ARBA" id="ARBA00023136"/>
    </source>
</evidence>
<evidence type="ECO:0000256" key="3">
    <source>
        <dbReference type="ARBA" id="ARBA00022448"/>
    </source>
</evidence>
<proteinExistence type="inferred from homology"/>
<evidence type="ECO:0000256" key="6">
    <source>
        <dbReference type="ARBA" id="ARBA00022729"/>
    </source>
</evidence>
<accession>A0ABM0MZQ2</accession>
<dbReference type="Gene3D" id="2.70.170.10">
    <property type="entry name" value="Neurotransmitter-gated ion-channel ligand-binding domain"/>
    <property type="match status" value="1"/>
</dbReference>
<evidence type="ECO:0000256" key="2">
    <source>
        <dbReference type="ARBA" id="ARBA00004236"/>
    </source>
</evidence>
<evidence type="ECO:0000256" key="5">
    <source>
        <dbReference type="ARBA" id="ARBA00022692"/>
    </source>
</evidence>
<dbReference type="RefSeq" id="XP_006825493.1">
    <property type="nucleotide sequence ID" value="XM_006825430.1"/>
</dbReference>
<evidence type="ECO:0000259" key="14">
    <source>
        <dbReference type="Pfam" id="PF02932"/>
    </source>
</evidence>
<dbReference type="PANTHER" id="PTHR18945">
    <property type="entry name" value="NEUROTRANSMITTER GATED ION CHANNEL"/>
    <property type="match status" value="1"/>
</dbReference>
<keyword evidence="7 11" id="KW-1133">Transmembrane helix</keyword>
<dbReference type="SUPFAM" id="SSF90112">
    <property type="entry name" value="Neurotransmitter-gated ion-channel transmembrane pore"/>
    <property type="match status" value="1"/>
</dbReference>
<comment type="similarity">
    <text evidence="11">Belongs to the ligand-gated ion channel (TC 1.A.9) family.</text>
</comment>
<feature type="transmembrane region" description="Helical" evidence="11">
    <location>
        <begin position="609"/>
        <end position="632"/>
    </location>
</feature>
<dbReference type="InterPro" id="IPR006201">
    <property type="entry name" value="Neur_channel"/>
</dbReference>
<dbReference type="Gene3D" id="1.20.58.390">
    <property type="entry name" value="Neurotransmitter-gated ion-channel transmembrane domain"/>
    <property type="match status" value="1"/>
</dbReference>
<feature type="domain" description="Neurotransmitter-gated ion-channel ligand-binding" evidence="13">
    <location>
        <begin position="24"/>
        <end position="202"/>
    </location>
</feature>
<dbReference type="Proteomes" id="UP000694865">
    <property type="component" value="Unplaced"/>
</dbReference>
<keyword evidence="3 11" id="KW-0813">Transport</keyword>
<dbReference type="InterPro" id="IPR036719">
    <property type="entry name" value="Neuro-gated_channel_TM_sf"/>
</dbReference>
<feature type="transmembrane region" description="Helical" evidence="11">
    <location>
        <begin position="250"/>
        <end position="269"/>
    </location>
</feature>
<dbReference type="InterPro" id="IPR038050">
    <property type="entry name" value="Neuro_actylchol_rec"/>
</dbReference>
<keyword evidence="15" id="KW-1185">Reference proteome</keyword>
<dbReference type="NCBIfam" id="TIGR00860">
    <property type="entry name" value="LIC"/>
    <property type="match status" value="1"/>
</dbReference>
<dbReference type="InterPro" id="IPR036734">
    <property type="entry name" value="Neur_chan_lig-bd_sf"/>
</dbReference>
<feature type="domain" description="Neurotransmitter-gated ion-channel transmembrane" evidence="14">
    <location>
        <begin position="227"/>
        <end position="352"/>
    </location>
</feature>
<evidence type="ECO:0000256" key="8">
    <source>
        <dbReference type="ARBA" id="ARBA00023065"/>
    </source>
</evidence>
<gene>
    <name evidence="16" type="primary">LOC102805716</name>
</gene>
<evidence type="ECO:0000256" key="4">
    <source>
        <dbReference type="ARBA" id="ARBA00022475"/>
    </source>
</evidence>
<name>A0ABM0MZQ2_SACKO</name>
<organism evidence="15 16">
    <name type="scientific">Saccoglossus kowalevskii</name>
    <name type="common">Acorn worm</name>
    <dbReference type="NCBI Taxonomy" id="10224"/>
    <lineage>
        <taxon>Eukaryota</taxon>
        <taxon>Metazoa</taxon>
        <taxon>Hemichordata</taxon>
        <taxon>Enteropneusta</taxon>
        <taxon>Harrimaniidae</taxon>
        <taxon>Saccoglossus</taxon>
    </lineage>
</organism>
<dbReference type="GeneID" id="102805716"/>
<keyword evidence="6" id="KW-0732">Signal</keyword>
<protein>
    <submittedName>
        <fullName evidence="16">Glycine receptor subunit alpha-1-like</fullName>
    </submittedName>
</protein>
<dbReference type="InterPro" id="IPR006028">
    <property type="entry name" value="GABAA/Glycine_rcpt"/>
</dbReference>
<evidence type="ECO:0000256" key="7">
    <source>
        <dbReference type="ARBA" id="ARBA00022989"/>
    </source>
</evidence>
<feature type="transmembrane region" description="Helical" evidence="11">
    <location>
        <begin position="580"/>
        <end position="603"/>
    </location>
</feature>
<dbReference type="PRINTS" id="PR00252">
    <property type="entry name" value="NRIONCHANNEL"/>
</dbReference>
<evidence type="ECO:0000256" key="12">
    <source>
        <dbReference type="SAM" id="MobiDB-lite"/>
    </source>
</evidence>
<keyword evidence="8 11" id="KW-0406">Ion transport</keyword>
<comment type="subcellular location">
    <subcellularLocation>
        <location evidence="2">Cell membrane</location>
    </subcellularLocation>
    <subcellularLocation>
        <location evidence="1">Membrane</location>
        <topology evidence="1">Multi-pass membrane protein</topology>
    </subcellularLocation>
</comment>
<evidence type="ECO:0000256" key="10">
    <source>
        <dbReference type="ARBA" id="ARBA00023303"/>
    </source>
</evidence>
<keyword evidence="4" id="KW-1003">Cell membrane</keyword>
<dbReference type="InterPro" id="IPR018000">
    <property type="entry name" value="Neurotransmitter_ion_chnl_CS"/>
</dbReference>
<feature type="region of interest" description="Disordered" evidence="12">
    <location>
        <begin position="318"/>
        <end position="349"/>
    </location>
</feature>
<feature type="transmembrane region" description="Helical" evidence="11">
    <location>
        <begin position="284"/>
        <end position="307"/>
    </location>
</feature>
<evidence type="ECO:0000313" key="16">
    <source>
        <dbReference type="RefSeq" id="XP_006825493.1"/>
    </source>
</evidence>
<feature type="compositionally biased region" description="Basic and acidic residues" evidence="12">
    <location>
        <begin position="327"/>
        <end position="338"/>
    </location>
</feature>
<feature type="transmembrane region" description="Helical" evidence="11">
    <location>
        <begin position="219"/>
        <end position="243"/>
    </location>
</feature>
<evidence type="ECO:0000256" key="11">
    <source>
        <dbReference type="RuleBase" id="RU000687"/>
    </source>
</evidence>
<dbReference type="CDD" id="cd19049">
    <property type="entry name" value="LGIC_TM_anion"/>
    <property type="match status" value="1"/>
</dbReference>
<dbReference type="InterPro" id="IPR006202">
    <property type="entry name" value="Neur_chan_lig-bd"/>
</dbReference>
<dbReference type="InterPro" id="IPR006029">
    <property type="entry name" value="Neurotrans-gated_channel_TM"/>
</dbReference>
<dbReference type="Pfam" id="PF02931">
    <property type="entry name" value="Neur_chan_LBD"/>
    <property type="match status" value="1"/>
</dbReference>
<evidence type="ECO:0000259" key="13">
    <source>
        <dbReference type="Pfam" id="PF02931"/>
    </source>
</evidence>
<dbReference type="PRINTS" id="PR00253">
    <property type="entry name" value="GABAARECEPTR"/>
</dbReference>
<dbReference type="SUPFAM" id="SSF63712">
    <property type="entry name" value="Nicotinic receptor ligand binding domain-like"/>
    <property type="match status" value="1"/>
</dbReference>
<reference evidence="16" key="1">
    <citation type="submission" date="2025-08" db="UniProtKB">
        <authorList>
            <consortium name="RefSeq"/>
        </authorList>
    </citation>
    <scope>IDENTIFICATION</scope>
    <source>
        <tissue evidence="16">Testes</tissue>
    </source>
</reference>
<evidence type="ECO:0000256" key="1">
    <source>
        <dbReference type="ARBA" id="ARBA00004141"/>
    </source>
</evidence>